<keyword evidence="2" id="KW-0143">Chaperone</keyword>
<proteinExistence type="inferred from homology"/>
<evidence type="ECO:0000313" key="4">
    <source>
        <dbReference type="EMBL" id="MFD2110281.1"/>
    </source>
</evidence>
<organism evidence="4 5">
    <name type="scientific">Thiorhodococcus fuscus</name>
    <dbReference type="NCBI Taxonomy" id="527200"/>
    <lineage>
        <taxon>Bacteria</taxon>
        <taxon>Pseudomonadati</taxon>
        <taxon>Pseudomonadota</taxon>
        <taxon>Gammaproteobacteria</taxon>
        <taxon>Chromatiales</taxon>
        <taxon>Chromatiaceae</taxon>
        <taxon>Thiorhodococcus</taxon>
    </lineage>
</organism>
<sequence length="189" mass="21233">MLLVVLNSTKNYFELFDLPMSFAIDASLLAERYRALLRSARRIRYGIDNDVDSAGNVRALTQVEEAYRTLTDPLSRAEYLFSLYSETAAESGDYAEIRGNRGASLMEEMELRETLAEATSRPDPATAVAEILTSLAEECAALDKELHDLLADPCPSNLRAARQIVRKLQSLSRCRRDAEERRLELGIQD</sequence>
<dbReference type="InterPro" id="IPR004640">
    <property type="entry name" value="HscB"/>
</dbReference>
<dbReference type="SUPFAM" id="SSF46565">
    <property type="entry name" value="Chaperone J-domain"/>
    <property type="match status" value="1"/>
</dbReference>
<dbReference type="Gene3D" id="1.10.287.110">
    <property type="entry name" value="DnaJ domain"/>
    <property type="match status" value="1"/>
</dbReference>
<dbReference type="PANTHER" id="PTHR14021">
    <property type="entry name" value="IRON-SULFUR CLUSTER CO-CHAPERONE PROTEIN HSCB"/>
    <property type="match status" value="1"/>
</dbReference>
<dbReference type="SUPFAM" id="SSF47144">
    <property type="entry name" value="HSC20 (HSCB), C-terminal oligomerisation domain"/>
    <property type="match status" value="1"/>
</dbReference>
<evidence type="ECO:0000256" key="2">
    <source>
        <dbReference type="ARBA" id="ARBA00023186"/>
    </source>
</evidence>
<comment type="caution">
    <text evidence="4">The sequence shown here is derived from an EMBL/GenBank/DDBJ whole genome shotgun (WGS) entry which is preliminary data.</text>
</comment>
<accession>A0ABW4Y295</accession>
<protein>
    <submittedName>
        <fullName evidence="4">Iron-sulfur cluster co-chaperone HscB C-terminal domain-containing protein</fullName>
    </submittedName>
</protein>
<dbReference type="RefSeq" id="WP_386021542.1">
    <property type="nucleotide sequence ID" value="NZ_JBHUHX010000001.1"/>
</dbReference>
<dbReference type="InterPro" id="IPR009073">
    <property type="entry name" value="HscB_oligo_C"/>
</dbReference>
<dbReference type="Proteomes" id="UP001597337">
    <property type="component" value="Unassembled WGS sequence"/>
</dbReference>
<evidence type="ECO:0000313" key="5">
    <source>
        <dbReference type="Proteomes" id="UP001597337"/>
    </source>
</evidence>
<gene>
    <name evidence="4" type="ORF">ACFSJC_00320</name>
</gene>
<comment type="similarity">
    <text evidence="1">Belongs to the HscB family.</text>
</comment>
<reference evidence="5" key="1">
    <citation type="journal article" date="2019" name="Int. J. Syst. Evol. Microbiol.">
        <title>The Global Catalogue of Microorganisms (GCM) 10K type strain sequencing project: providing services to taxonomists for standard genome sequencing and annotation.</title>
        <authorList>
            <consortium name="The Broad Institute Genomics Platform"/>
            <consortium name="The Broad Institute Genome Sequencing Center for Infectious Disease"/>
            <person name="Wu L."/>
            <person name="Ma J."/>
        </authorList>
    </citation>
    <scope>NUCLEOTIDE SEQUENCE [LARGE SCALE GENOMIC DNA]</scope>
    <source>
        <strain evidence="5">KACC 12597</strain>
    </source>
</reference>
<evidence type="ECO:0000256" key="1">
    <source>
        <dbReference type="ARBA" id="ARBA00010476"/>
    </source>
</evidence>
<feature type="domain" description="Co-chaperone HscB C-terminal oligomerisation" evidence="3">
    <location>
        <begin position="105"/>
        <end position="175"/>
    </location>
</feature>
<dbReference type="PANTHER" id="PTHR14021:SF15">
    <property type="entry name" value="IRON-SULFUR CLUSTER CO-CHAPERONE PROTEIN HSCB"/>
    <property type="match status" value="1"/>
</dbReference>
<evidence type="ECO:0000259" key="3">
    <source>
        <dbReference type="Pfam" id="PF07743"/>
    </source>
</evidence>
<keyword evidence="5" id="KW-1185">Reference proteome</keyword>
<name>A0ABW4Y295_9GAMM</name>
<dbReference type="Gene3D" id="1.20.1280.20">
    <property type="entry name" value="HscB, C-terminal domain"/>
    <property type="match status" value="1"/>
</dbReference>
<dbReference type="Pfam" id="PF07743">
    <property type="entry name" value="HSCB_C"/>
    <property type="match status" value="1"/>
</dbReference>
<dbReference type="InterPro" id="IPR036386">
    <property type="entry name" value="HscB_C_sf"/>
</dbReference>
<dbReference type="EMBL" id="JBHUHX010000001">
    <property type="protein sequence ID" value="MFD2110281.1"/>
    <property type="molecule type" value="Genomic_DNA"/>
</dbReference>
<dbReference type="InterPro" id="IPR036869">
    <property type="entry name" value="J_dom_sf"/>
</dbReference>